<gene>
    <name evidence="5" type="ORF">C1850_07530</name>
</gene>
<dbReference type="InterPro" id="IPR002577">
    <property type="entry name" value="HTH_HxlR"/>
</dbReference>
<dbReference type="SUPFAM" id="SSF46785">
    <property type="entry name" value="Winged helix' DNA-binding domain"/>
    <property type="match status" value="1"/>
</dbReference>
<dbReference type="RefSeq" id="WP_114549205.1">
    <property type="nucleotide sequence ID" value="NZ_PPUT01000018.1"/>
</dbReference>
<evidence type="ECO:0000313" key="5">
    <source>
        <dbReference type="EMBL" id="RDC43654.1"/>
    </source>
</evidence>
<dbReference type="AlphaFoldDB" id="A0A369NZQ4"/>
<evidence type="ECO:0000256" key="1">
    <source>
        <dbReference type="ARBA" id="ARBA00023015"/>
    </source>
</evidence>
<evidence type="ECO:0000256" key="2">
    <source>
        <dbReference type="ARBA" id="ARBA00023125"/>
    </source>
</evidence>
<evidence type="ECO:0000259" key="4">
    <source>
        <dbReference type="PROSITE" id="PS51118"/>
    </source>
</evidence>
<evidence type="ECO:0000256" key="3">
    <source>
        <dbReference type="ARBA" id="ARBA00023163"/>
    </source>
</evidence>
<dbReference type="PANTHER" id="PTHR33204:SF29">
    <property type="entry name" value="TRANSCRIPTIONAL REGULATOR"/>
    <property type="match status" value="1"/>
</dbReference>
<dbReference type="PROSITE" id="PS51118">
    <property type="entry name" value="HTH_HXLR"/>
    <property type="match status" value="1"/>
</dbReference>
<reference evidence="5 6" key="1">
    <citation type="journal article" date="2018" name="Elife">
        <title>Discovery and characterization of a prevalent human gut bacterial enzyme sufficient for the inactivation of a family of plant toxins.</title>
        <authorList>
            <person name="Koppel N."/>
            <person name="Bisanz J.E."/>
            <person name="Pandelia M.E."/>
            <person name="Turnbaugh P.J."/>
            <person name="Balskus E.P."/>
        </authorList>
    </citation>
    <scope>NUCLEOTIDE SEQUENCE [LARGE SCALE GENOMIC DNA]</scope>
    <source>
        <strain evidence="5 6">OB21 GAM 11</strain>
    </source>
</reference>
<dbReference type="InterPro" id="IPR036390">
    <property type="entry name" value="WH_DNA-bd_sf"/>
</dbReference>
<name>A0A369NZQ4_9ACTN</name>
<protein>
    <recommendedName>
        <fullName evidence="4">HTH hxlR-type domain-containing protein</fullName>
    </recommendedName>
</protein>
<dbReference type="InterPro" id="IPR036388">
    <property type="entry name" value="WH-like_DNA-bd_sf"/>
</dbReference>
<comment type="caution">
    <text evidence="5">The sequence shown here is derived from an EMBL/GenBank/DDBJ whole genome shotgun (WGS) entry which is preliminary data.</text>
</comment>
<feature type="domain" description="HTH hxlR-type" evidence="4">
    <location>
        <begin position="1"/>
        <end position="75"/>
    </location>
</feature>
<dbReference type="EMBL" id="PPUT01000018">
    <property type="protein sequence ID" value="RDC43654.1"/>
    <property type="molecule type" value="Genomic_DNA"/>
</dbReference>
<keyword evidence="1" id="KW-0805">Transcription regulation</keyword>
<organism evidence="5 6">
    <name type="scientific">Adlercreutzia equolifaciens subsp. celatus</name>
    <dbReference type="NCBI Taxonomy" id="394340"/>
    <lineage>
        <taxon>Bacteria</taxon>
        <taxon>Bacillati</taxon>
        <taxon>Actinomycetota</taxon>
        <taxon>Coriobacteriia</taxon>
        <taxon>Eggerthellales</taxon>
        <taxon>Eggerthellaceae</taxon>
        <taxon>Adlercreutzia</taxon>
    </lineage>
</organism>
<dbReference type="Gene3D" id="1.10.10.10">
    <property type="entry name" value="Winged helix-like DNA-binding domain superfamily/Winged helix DNA-binding domain"/>
    <property type="match status" value="1"/>
</dbReference>
<dbReference type="PANTHER" id="PTHR33204">
    <property type="entry name" value="TRANSCRIPTIONAL REGULATOR, MARR FAMILY"/>
    <property type="match status" value="1"/>
</dbReference>
<dbReference type="Pfam" id="PF01638">
    <property type="entry name" value="HxlR"/>
    <property type="match status" value="1"/>
</dbReference>
<keyword evidence="3" id="KW-0804">Transcription</keyword>
<dbReference type="GO" id="GO:0003677">
    <property type="term" value="F:DNA binding"/>
    <property type="evidence" value="ECO:0007669"/>
    <property type="project" value="UniProtKB-KW"/>
</dbReference>
<sequence length="75" mass="8279">MSPPRSPHAIVQLRSLGTAPSYGKQLRELVADGFLARTDFGEVPPRVEYTLTPQGESFVPILLAMKQWGEKKLGL</sequence>
<dbReference type="Proteomes" id="UP000253805">
    <property type="component" value="Unassembled WGS sequence"/>
</dbReference>
<accession>A0A369NZQ4</accession>
<proteinExistence type="predicted"/>
<evidence type="ECO:0000313" key="6">
    <source>
        <dbReference type="Proteomes" id="UP000253805"/>
    </source>
</evidence>
<keyword evidence="2" id="KW-0238">DNA-binding</keyword>